<evidence type="ECO:0000259" key="8">
    <source>
        <dbReference type="SMART" id="SM00922"/>
    </source>
</evidence>
<dbReference type="PROSITE" id="PS00909">
    <property type="entry name" value="MR_MLE_2"/>
    <property type="match status" value="1"/>
</dbReference>
<evidence type="ECO:0000256" key="2">
    <source>
        <dbReference type="ARBA" id="ARBA00022723"/>
    </source>
</evidence>
<dbReference type="InterPro" id="IPR013341">
    <property type="entry name" value="Mandelate_racemase_N_dom"/>
</dbReference>
<evidence type="ECO:0000313" key="10">
    <source>
        <dbReference type="Proteomes" id="UP000445000"/>
    </source>
</evidence>
<evidence type="ECO:0000256" key="6">
    <source>
        <dbReference type="PIRSR" id="PIRSR634603-3"/>
    </source>
</evidence>
<dbReference type="SUPFAM" id="SSF54826">
    <property type="entry name" value="Enolase N-terminal domain-like"/>
    <property type="match status" value="1"/>
</dbReference>
<gene>
    <name evidence="9" type="ORF">GCM10011487_45460</name>
</gene>
<dbReference type="Pfam" id="PF13378">
    <property type="entry name" value="MR_MLE_C"/>
    <property type="match status" value="1"/>
</dbReference>
<keyword evidence="2 6" id="KW-0479">Metal-binding</keyword>
<accession>A0A829YJ56</accession>
<dbReference type="EMBL" id="BLJN01000004">
    <property type="protein sequence ID" value="GFE82546.1"/>
    <property type="molecule type" value="Genomic_DNA"/>
</dbReference>
<dbReference type="SFLD" id="SFLDF00010">
    <property type="entry name" value="dipeptide_epimerase"/>
    <property type="match status" value="1"/>
</dbReference>
<comment type="similarity">
    <text evidence="1 7">Belongs to the mandelate racemase/muconate lactonizing enzyme family.</text>
</comment>
<evidence type="ECO:0000256" key="5">
    <source>
        <dbReference type="PIRSR" id="PIRSR634603-1"/>
    </source>
</evidence>
<dbReference type="InterPro" id="IPR013342">
    <property type="entry name" value="Mandelate_racemase_C"/>
</dbReference>
<feature type="active site" description="Proton acceptor; specific for (R)-substrate epimerization" evidence="5">
    <location>
        <position position="162"/>
    </location>
</feature>
<dbReference type="GO" id="GO:0006518">
    <property type="term" value="P:peptide metabolic process"/>
    <property type="evidence" value="ECO:0007669"/>
    <property type="project" value="UniProtKB-ARBA"/>
</dbReference>
<dbReference type="InterPro" id="IPR029065">
    <property type="entry name" value="Enolase_C-like"/>
</dbReference>
<feature type="active site" description="Proton acceptor; specific for (S)-substrate epimerization" evidence="5">
    <location>
        <position position="260"/>
    </location>
</feature>
<dbReference type="RefSeq" id="WP_202626871.1">
    <property type="nucleotide sequence ID" value="NZ_BLJN01000004.1"/>
</dbReference>
<dbReference type="AlphaFoldDB" id="A0A829YJ56"/>
<dbReference type="EC" id="5.1.1.-" evidence="7"/>
<dbReference type="InterPro" id="IPR018110">
    <property type="entry name" value="Mandel_Rmase/mucon_lact_enz_CS"/>
</dbReference>
<dbReference type="SFLD" id="SFLDS00001">
    <property type="entry name" value="Enolase"/>
    <property type="match status" value="1"/>
</dbReference>
<dbReference type="SFLD" id="SFLDG00180">
    <property type="entry name" value="muconate_cycloisomerase"/>
    <property type="match status" value="1"/>
</dbReference>
<comment type="caution">
    <text evidence="9">The sequence shown here is derived from an EMBL/GenBank/DDBJ whole genome shotgun (WGS) entry which is preliminary data.</text>
</comment>
<dbReference type="Proteomes" id="UP000445000">
    <property type="component" value="Unassembled WGS sequence"/>
</dbReference>
<dbReference type="InterPro" id="IPR036849">
    <property type="entry name" value="Enolase-like_C_sf"/>
</dbReference>
<dbReference type="Gene3D" id="3.30.390.10">
    <property type="entry name" value="Enolase-like, N-terminal domain"/>
    <property type="match status" value="1"/>
</dbReference>
<dbReference type="GO" id="GO:0009063">
    <property type="term" value="P:amino acid catabolic process"/>
    <property type="evidence" value="ECO:0007669"/>
    <property type="project" value="InterPro"/>
</dbReference>
<dbReference type="CDD" id="cd03319">
    <property type="entry name" value="L-Ala-DL-Glu_epimerase"/>
    <property type="match status" value="1"/>
</dbReference>
<evidence type="ECO:0000313" key="9">
    <source>
        <dbReference type="EMBL" id="GFE82546.1"/>
    </source>
</evidence>
<keyword evidence="4 7" id="KW-0413">Isomerase</keyword>
<dbReference type="GO" id="GO:0016855">
    <property type="term" value="F:racemase and epimerase activity, acting on amino acids and derivatives"/>
    <property type="evidence" value="ECO:0007669"/>
    <property type="project" value="UniProtKB-UniRule"/>
</dbReference>
<feature type="domain" description="Mandelate racemase/muconate lactonizing enzyme C-terminal" evidence="8">
    <location>
        <begin position="143"/>
        <end position="236"/>
    </location>
</feature>
<dbReference type="Gene3D" id="3.20.20.120">
    <property type="entry name" value="Enolase-like C-terminal domain"/>
    <property type="match status" value="1"/>
</dbReference>
<comment type="cofactor">
    <cofactor evidence="6 7">
        <name>Mg(2+)</name>
        <dbReference type="ChEBI" id="CHEBI:18420"/>
    </cofactor>
    <text evidence="6 7">Binds 1 Mg(2+) ion per subunit.</text>
</comment>
<feature type="binding site" evidence="6">
    <location>
        <position position="189"/>
    </location>
    <ligand>
        <name>Mg(2+)</name>
        <dbReference type="ChEBI" id="CHEBI:18420"/>
    </ligand>
</feature>
<dbReference type="PANTHER" id="PTHR48073">
    <property type="entry name" value="O-SUCCINYLBENZOATE SYNTHASE-RELATED"/>
    <property type="match status" value="1"/>
</dbReference>
<sequence length="343" mass="37208">MSTAEAMTMSTAVPMQMEVGIERLRLRNPFRISGYTFTEVPVAVVTVESERGRGRGEAAGVYYLKDTPEGIVETLERHRSIIESGITRQQLLELLPPGGARNALDCALWDLEAKHVGVPVWRLAGVDIVAPCVTTFTLSADGPPAVVSAAEALPHAKALKLKLDGDLQMDKERVRAVRRLRPDAWIGVDANQGYSLEKLKAIMPSFVEAGVKLLEQPLPRGREADLEGFKSPIPLAADESVQGLADVRGLRGRFQVVNIKLDKCGGLTEALAMAREARRLGMQVMVGNMVGTSLAMAPAFVVAQLCDYVDLDGPVFLAEDRHPSITYQDGSVYCASNVWGDVK</sequence>
<evidence type="ECO:0000256" key="1">
    <source>
        <dbReference type="ARBA" id="ARBA00008031"/>
    </source>
</evidence>
<evidence type="ECO:0000256" key="4">
    <source>
        <dbReference type="ARBA" id="ARBA00023235"/>
    </source>
</evidence>
<feature type="binding site" evidence="6">
    <location>
        <position position="215"/>
    </location>
    <ligand>
        <name>Mg(2+)</name>
        <dbReference type="ChEBI" id="CHEBI:18420"/>
    </ligand>
</feature>
<reference evidence="10" key="1">
    <citation type="submission" date="2020-01" db="EMBL/GenBank/DDBJ databases">
        <title>'Steroidobacter agaridevorans' sp. nov., agar-degrading bacteria isolated from rhizosphere soils.</title>
        <authorList>
            <person name="Ikenaga M."/>
            <person name="Kataoka M."/>
            <person name="Murouchi A."/>
            <person name="Katsuragi S."/>
            <person name="Sakai M."/>
        </authorList>
    </citation>
    <scope>NUCLEOTIDE SEQUENCE [LARGE SCALE GENOMIC DNA]</scope>
    <source>
        <strain evidence="10">YU21-B</strain>
    </source>
</reference>
<dbReference type="PANTHER" id="PTHR48073:SF2">
    <property type="entry name" value="O-SUCCINYLBENZOATE SYNTHASE"/>
    <property type="match status" value="1"/>
</dbReference>
<protein>
    <recommendedName>
        <fullName evidence="7">Dipeptide epimerase</fullName>
        <ecNumber evidence="7">5.1.1.-</ecNumber>
    </recommendedName>
</protein>
<evidence type="ECO:0000256" key="7">
    <source>
        <dbReference type="RuleBase" id="RU366006"/>
    </source>
</evidence>
<keyword evidence="3 6" id="KW-0460">Magnesium</keyword>
<dbReference type="SMART" id="SM00922">
    <property type="entry name" value="MR_MLE"/>
    <property type="match status" value="1"/>
</dbReference>
<dbReference type="GO" id="GO:0046872">
    <property type="term" value="F:metal ion binding"/>
    <property type="evidence" value="ECO:0007669"/>
    <property type="project" value="UniProtKB-KW"/>
</dbReference>
<proteinExistence type="inferred from homology"/>
<dbReference type="InterPro" id="IPR029017">
    <property type="entry name" value="Enolase-like_N"/>
</dbReference>
<evidence type="ECO:0000256" key="3">
    <source>
        <dbReference type="ARBA" id="ARBA00022842"/>
    </source>
</evidence>
<name>A0A829YJ56_9GAMM</name>
<dbReference type="Pfam" id="PF02746">
    <property type="entry name" value="MR_MLE_N"/>
    <property type="match status" value="1"/>
</dbReference>
<dbReference type="SUPFAM" id="SSF51604">
    <property type="entry name" value="Enolase C-terminal domain-like"/>
    <property type="match status" value="1"/>
</dbReference>
<keyword evidence="10" id="KW-1185">Reference proteome</keyword>
<organism evidence="9 10">
    <name type="scientific">Steroidobacter agaridevorans</name>
    <dbReference type="NCBI Taxonomy" id="2695856"/>
    <lineage>
        <taxon>Bacteria</taxon>
        <taxon>Pseudomonadati</taxon>
        <taxon>Pseudomonadota</taxon>
        <taxon>Gammaproteobacteria</taxon>
        <taxon>Steroidobacterales</taxon>
        <taxon>Steroidobacteraceae</taxon>
        <taxon>Steroidobacter</taxon>
    </lineage>
</organism>
<feature type="binding site" evidence="6">
    <location>
        <position position="238"/>
    </location>
    <ligand>
        <name>Mg(2+)</name>
        <dbReference type="ChEBI" id="CHEBI:18420"/>
    </ligand>
</feature>
<dbReference type="InterPro" id="IPR034603">
    <property type="entry name" value="Dipeptide_epimerase"/>
</dbReference>